<keyword evidence="2" id="KW-1185">Reference proteome</keyword>
<dbReference type="RefSeq" id="WP_345192611.1">
    <property type="nucleotide sequence ID" value="NZ_BAABJJ010000037.1"/>
</dbReference>
<sequence length="369" mass="42171">MKNTRILLLSLLIFNCNHSENKKETEPIPEVKQEVTPVLNLKQANTLADLPLHCINTEYPNRLSQTLGGDEDLKPPTQLHPAFYGCFDWHSAVHGHWSLVSLLKSFPDIHNAEAIKQKLLNNISKENIDAEVQYFYGKHNKSYERTYGWAWLLKLAETIHTWDDETARQLETNLQPLTDLIIEKYMEFLPKLNYPLRVGTHANTAFGLSFAYDYAETINHDPLKSAIKDRAMFFYLKDENCPMSWEPSGSDFLSPCLEEAALMKRLLPIGEFKPWLEAFLPQLKDKNFKLEVGVVSDRTDGHLVHLDGVNFSRAWSLNKIVDGLPEYAHLKNIANQHINYSLPSIVGDSYEGGHWLGSFAIYALNSTVE</sequence>
<dbReference type="Proteomes" id="UP001501302">
    <property type="component" value="Unassembled WGS sequence"/>
</dbReference>
<evidence type="ECO:0000313" key="2">
    <source>
        <dbReference type="Proteomes" id="UP001501302"/>
    </source>
</evidence>
<gene>
    <name evidence="1" type="ORF">GCM10023314_25870</name>
</gene>
<comment type="caution">
    <text evidence="1">The sequence shown here is derived from an EMBL/GenBank/DDBJ whole genome shotgun (WGS) entry which is preliminary data.</text>
</comment>
<proteinExistence type="predicted"/>
<accession>A0ABP9GRS8</accession>
<evidence type="ECO:0000313" key="1">
    <source>
        <dbReference type="EMBL" id="GAA4951322.1"/>
    </source>
</evidence>
<name>A0ABP9GRS8_9FLAO</name>
<dbReference type="InterPro" id="IPR021365">
    <property type="entry name" value="DUF2891"/>
</dbReference>
<dbReference type="Pfam" id="PF11199">
    <property type="entry name" value="DUF2891"/>
    <property type="match status" value="1"/>
</dbReference>
<dbReference type="EMBL" id="BAABJJ010000037">
    <property type="protein sequence ID" value="GAA4951322.1"/>
    <property type="molecule type" value="Genomic_DNA"/>
</dbReference>
<organism evidence="1 2">
    <name type="scientific">Algibacter agarivorans</name>
    <dbReference type="NCBI Taxonomy" id="1109741"/>
    <lineage>
        <taxon>Bacteria</taxon>
        <taxon>Pseudomonadati</taxon>
        <taxon>Bacteroidota</taxon>
        <taxon>Flavobacteriia</taxon>
        <taxon>Flavobacteriales</taxon>
        <taxon>Flavobacteriaceae</taxon>
        <taxon>Algibacter</taxon>
    </lineage>
</organism>
<reference evidence="2" key="1">
    <citation type="journal article" date="2019" name="Int. J. Syst. Evol. Microbiol.">
        <title>The Global Catalogue of Microorganisms (GCM) 10K type strain sequencing project: providing services to taxonomists for standard genome sequencing and annotation.</title>
        <authorList>
            <consortium name="The Broad Institute Genomics Platform"/>
            <consortium name="The Broad Institute Genome Sequencing Center for Infectious Disease"/>
            <person name="Wu L."/>
            <person name="Ma J."/>
        </authorList>
    </citation>
    <scope>NUCLEOTIDE SEQUENCE [LARGE SCALE GENOMIC DNA]</scope>
    <source>
        <strain evidence="2">JCM 18285</strain>
    </source>
</reference>
<protein>
    <submittedName>
        <fullName evidence="1">DUF2891 domain-containing protein</fullName>
    </submittedName>
</protein>